<evidence type="ECO:0000313" key="4">
    <source>
        <dbReference type="Proteomes" id="UP001201163"/>
    </source>
</evidence>
<feature type="transmembrane region" description="Helical" evidence="1">
    <location>
        <begin position="247"/>
        <end position="267"/>
    </location>
</feature>
<feature type="transmembrane region" description="Helical" evidence="1">
    <location>
        <begin position="66"/>
        <end position="92"/>
    </location>
</feature>
<evidence type="ECO:0000313" key="3">
    <source>
        <dbReference type="EMBL" id="KAH8989085.1"/>
    </source>
</evidence>
<dbReference type="Pfam" id="PF20152">
    <property type="entry name" value="DUF6534"/>
    <property type="match status" value="1"/>
</dbReference>
<evidence type="ECO:0000259" key="2">
    <source>
        <dbReference type="Pfam" id="PF20152"/>
    </source>
</evidence>
<keyword evidence="1" id="KW-1133">Transmembrane helix</keyword>
<dbReference type="InterPro" id="IPR045339">
    <property type="entry name" value="DUF6534"/>
</dbReference>
<keyword evidence="4" id="KW-1185">Reference proteome</keyword>
<sequence length="333" mass="37266">MPGSPVVDIRNSFGAAFVGLLVSTTLLGLTFAQICIYFWYLVLRVVSESSKLTRPRNYRNRDPKALQFFVAFVTFIDVLHTIMCAYAIYWYLIVNFGNPEDLQYGMWAMNLQIVLSTVILISVQLYYARRVYILSQSLICPIVIVVSVAITGFFANFFLAKQIALKRFSDFHASTWMSYVALSSATVGDTLVATSMCWSLYRRRTGFAKTDSVIMTSMAYSVNSGLLTGLLSLASTISIVVSPSSMIWLAFIWAMSKCYVNSLLAMLNSRDYVRGRQSTTDRQDNAYNISSIRVGPGPLSTLDYGRNKSDHDEEPTFGVPKPVARTIPFQSQA</sequence>
<keyword evidence="1" id="KW-0472">Membrane</keyword>
<feature type="domain" description="DUF6534" evidence="2">
    <location>
        <begin position="186"/>
        <end position="272"/>
    </location>
</feature>
<accession>A0AAD4LHX5</accession>
<dbReference type="AlphaFoldDB" id="A0AAD4LHX5"/>
<dbReference type="EMBL" id="JAKELL010000039">
    <property type="protein sequence ID" value="KAH8989085.1"/>
    <property type="molecule type" value="Genomic_DNA"/>
</dbReference>
<dbReference type="PANTHER" id="PTHR40465:SF1">
    <property type="entry name" value="DUF6534 DOMAIN-CONTAINING PROTEIN"/>
    <property type="match status" value="1"/>
</dbReference>
<dbReference type="PANTHER" id="PTHR40465">
    <property type="entry name" value="CHROMOSOME 1, WHOLE GENOME SHOTGUN SEQUENCE"/>
    <property type="match status" value="1"/>
</dbReference>
<organism evidence="3 4">
    <name type="scientific">Lactarius akahatsu</name>
    <dbReference type="NCBI Taxonomy" id="416441"/>
    <lineage>
        <taxon>Eukaryota</taxon>
        <taxon>Fungi</taxon>
        <taxon>Dikarya</taxon>
        <taxon>Basidiomycota</taxon>
        <taxon>Agaricomycotina</taxon>
        <taxon>Agaricomycetes</taxon>
        <taxon>Russulales</taxon>
        <taxon>Russulaceae</taxon>
        <taxon>Lactarius</taxon>
    </lineage>
</organism>
<dbReference type="Proteomes" id="UP001201163">
    <property type="component" value="Unassembled WGS sequence"/>
</dbReference>
<evidence type="ECO:0000256" key="1">
    <source>
        <dbReference type="SAM" id="Phobius"/>
    </source>
</evidence>
<gene>
    <name evidence="3" type="ORF">EDB92DRAFT_1947633</name>
</gene>
<feature type="transmembrane region" description="Helical" evidence="1">
    <location>
        <begin position="222"/>
        <end position="241"/>
    </location>
</feature>
<feature type="transmembrane region" description="Helical" evidence="1">
    <location>
        <begin position="104"/>
        <end position="126"/>
    </location>
</feature>
<name>A0AAD4LHX5_9AGAM</name>
<comment type="caution">
    <text evidence="3">The sequence shown here is derived from an EMBL/GenBank/DDBJ whole genome shotgun (WGS) entry which is preliminary data.</text>
</comment>
<feature type="transmembrane region" description="Helical" evidence="1">
    <location>
        <begin position="179"/>
        <end position="201"/>
    </location>
</feature>
<protein>
    <recommendedName>
        <fullName evidence="2">DUF6534 domain-containing protein</fullName>
    </recommendedName>
</protein>
<reference evidence="3" key="1">
    <citation type="submission" date="2022-01" db="EMBL/GenBank/DDBJ databases">
        <title>Comparative genomics reveals a dynamic genome evolution in the ectomycorrhizal milk-cap (Lactarius) mushrooms.</title>
        <authorList>
            <consortium name="DOE Joint Genome Institute"/>
            <person name="Lebreton A."/>
            <person name="Tang N."/>
            <person name="Kuo A."/>
            <person name="LaButti K."/>
            <person name="Drula E."/>
            <person name="Barry K."/>
            <person name="Clum A."/>
            <person name="Lipzen A."/>
            <person name="Mousain D."/>
            <person name="Ng V."/>
            <person name="Wang R."/>
            <person name="Wang X."/>
            <person name="Dai Y."/>
            <person name="Henrissat B."/>
            <person name="Grigoriev I.V."/>
            <person name="Guerin-Laguette A."/>
            <person name="Yu F."/>
            <person name="Martin F.M."/>
        </authorList>
    </citation>
    <scope>NUCLEOTIDE SEQUENCE</scope>
    <source>
        <strain evidence="3">QP</strain>
    </source>
</reference>
<keyword evidence="1" id="KW-0812">Transmembrane</keyword>
<feature type="transmembrane region" description="Helical" evidence="1">
    <location>
        <begin position="138"/>
        <end position="159"/>
    </location>
</feature>
<proteinExistence type="predicted"/>
<feature type="transmembrane region" description="Helical" evidence="1">
    <location>
        <begin position="12"/>
        <end position="45"/>
    </location>
</feature>